<dbReference type="PANTHER" id="PTHR21020">
    <property type="entry name" value="ZINC FINGER PROTEIN 800"/>
    <property type="match status" value="1"/>
</dbReference>
<keyword evidence="9" id="KW-0539">Nucleus</keyword>
<dbReference type="Proteomes" id="UP000617340">
    <property type="component" value="Unassembled WGS sequence"/>
</dbReference>
<dbReference type="Gene3D" id="3.30.160.60">
    <property type="entry name" value="Classic Zinc Finger"/>
    <property type="match status" value="2"/>
</dbReference>
<dbReference type="PROSITE" id="PS00028">
    <property type="entry name" value="ZINC_FINGER_C2H2_1"/>
    <property type="match status" value="3"/>
</dbReference>
<keyword evidence="7" id="KW-0238">DNA-binding</keyword>
<evidence type="ECO:0000256" key="7">
    <source>
        <dbReference type="ARBA" id="ARBA00023125"/>
    </source>
</evidence>
<evidence type="ECO:0000256" key="1">
    <source>
        <dbReference type="ARBA" id="ARBA00004123"/>
    </source>
</evidence>
<dbReference type="EMBL" id="JACSDZ010000002">
    <property type="protein sequence ID" value="KAF7415208.1"/>
    <property type="molecule type" value="Genomic_DNA"/>
</dbReference>
<dbReference type="SMART" id="SM00355">
    <property type="entry name" value="ZnF_C2H2"/>
    <property type="match status" value="6"/>
</dbReference>
<organism evidence="13 14">
    <name type="scientific">Vespula germanica</name>
    <name type="common">German yellow jacket</name>
    <name type="synonym">Paravespula germanica</name>
    <dbReference type="NCBI Taxonomy" id="30212"/>
    <lineage>
        <taxon>Eukaryota</taxon>
        <taxon>Metazoa</taxon>
        <taxon>Ecdysozoa</taxon>
        <taxon>Arthropoda</taxon>
        <taxon>Hexapoda</taxon>
        <taxon>Insecta</taxon>
        <taxon>Pterygota</taxon>
        <taxon>Neoptera</taxon>
        <taxon>Endopterygota</taxon>
        <taxon>Hymenoptera</taxon>
        <taxon>Apocrita</taxon>
        <taxon>Aculeata</taxon>
        <taxon>Vespoidea</taxon>
        <taxon>Vespidae</taxon>
        <taxon>Vespinae</taxon>
        <taxon>Vespula</taxon>
    </lineage>
</organism>
<feature type="region of interest" description="Disordered" evidence="11">
    <location>
        <begin position="747"/>
        <end position="770"/>
    </location>
</feature>
<dbReference type="AlphaFoldDB" id="A0A834NPQ7"/>
<dbReference type="Pfam" id="PF16622">
    <property type="entry name" value="zf-C2H2_11"/>
    <property type="match status" value="1"/>
</dbReference>
<dbReference type="PANTHER" id="PTHR21020:SF0">
    <property type="entry name" value="ZINC FINGER PROTEIN 800"/>
    <property type="match status" value="1"/>
</dbReference>
<comment type="subcellular location">
    <subcellularLocation>
        <location evidence="1">Nucleus</location>
    </subcellularLocation>
</comment>
<protein>
    <recommendedName>
        <fullName evidence="12">C2H2-type domain-containing protein</fullName>
    </recommendedName>
</protein>
<evidence type="ECO:0000256" key="5">
    <source>
        <dbReference type="ARBA" id="ARBA00022833"/>
    </source>
</evidence>
<keyword evidence="2" id="KW-0479">Metal-binding</keyword>
<dbReference type="GO" id="GO:0005634">
    <property type="term" value="C:nucleus"/>
    <property type="evidence" value="ECO:0007669"/>
    <property type="project" value="UniProtKB-SubCell"/>
</dbReference>
<dbReference type="InterPro" id="IPR036236">
    <property type="entry name" value="Znf_C2H2_sf"/>
</dbReference>
<dbReference type="InterPro" id="IPR041697">
    <property type="entry name" value="Znf-C2H2_11"/>
</dbReference>
<feature type="region of interest" description="Disordered" evidence="11">
    <location>
        <begin position="788"/>
        <end position="844"/>
    </location>
</feature>
<keyword evidence="4 10" id="KW-0863">Zinc-finger</keyword>
<dbReference type="InterPro" id="IPR013087">
    <property type="entry name" value="Znf_C2H2_type"/>
</dbReference>
<dbReference type="GO" id="GO:0003677">
    <property type="term" value="F:DNA binding"/>
    <property type="evidence" value="ECO:0007669"/>
    <property type="project" value="UniProtKB-KW"/>
</dbReference>
<dbReference type="InterPro" id="IPR039149">
    <property type="entry name" value="ZNF800"/>
</dbReference>
<feature type="domain" description="C2H2-type" evidence="12">
    <location>
        <begin position="600"/>
        <end position="627"/>
    </location>
</feature>
<gene>
    <name evidence="13" type="ORF">HZH68_003697</name>
</gene>
<evidence type="ECO:0000313" key="13">
    <source>
        <dbReference type="EMBL" id="KAF7415208.1"/>
    </source>
</evidence>
<keyword evidence="14" id="KW-1185">Reference proteome</keyword>
<feature type="compositionally biased region" description="Polar residues" evidence="11">
    <location>
        <begin position="829"/>
        <end position="838"/>
    </location>
</feature>
<evidence type="ECO:0000256" key="11">
    <source>
        <dbReference type="SAM" id="MobiDB-lite"/>
    </source>
</evidence>
<comment type="caution">
    <text evidence="13">The sequence shown here is derived from an EMBL/GenBank/DDBJ whole genome shotgun (WGS) entry which is preliminary data.</text>
</comment>
<evidence type="ECO:0000256" key="8">
    <source>
        <dbReference type="ARBA" id="ARBA00023163"/>
    </source>
</evidence>
<keyword evidence="8" id="KW-0804">Transcription</keyword>
<sequence length="957" mass="108711">MKTMKAKSKNKKNNTKFGKIKFGTKETSNVITPDLSALRKPIDISVSRLSQVSKLLENGSDEVKAILAYECDIVYECRVCRSLFRSLVNFISHKRVYCKEKFNITLNKNALIDDDEAYTKGSFIRLHIPEQEVVKENCNNDRILRSHVPKEENKKDLTTIIDMLQKKQRLRGNHNSQEMKLNKNHNNFNILDLNNVSTCDEIDKSEISIIYQTDLNEAKAPNLQTMINQSTGILGPNGQLLEKKDIYEDNNLIPTLANDEYNEFCIDQLSTTNLICSICNAKFSTKKTLTFHMKTLHTSHRMCYPCPCCTSTFVNTWSVYRHLFKIHRMSNEQVRKLRIQIQEKAFRKEITQADDTEQDNYKSIEIIDLHASNETREWMNHLETDSELQRCGGCGKKFDRKAALFSHSQHCQRRIAAYSEAITKEKKTAKNSAETTTNSNTIFNVPGTAEISPEITELNETSIRVENITTLTDADWDMIGNEHSNGSIDVVSVSSNIGVSQSQELSNNTSKDLSPSNNTLDFPEIVYTSETVAVKHGSKKRKVVVDNQLKILNDIIGTNLNSGNNINLNLNSSSSEVRSQLDHTTIMENKIATIANLRKLQCLPCKRKFTSMTNLRRHMAIHIGWNRYRCKLCNFKCFVKYDCVAHCNKMHNAQNNRTIITDMVVEIPQNQYTCNEDIVIDVTSTEENVNESRSINSSNSVDHYKTKNATEDKNHKNVVNANVDNTKAGSKEVSCSSDNGDKISITVNNENNNTSNFSKNNENYHTRTLDSDPDLKRMVMEVIFGTPDECSPKQLESAKPSFTIDTNSDKKMDSNENKTDCQTKDWKDSNSSVSTDTLKPQRPIRNRVKPVNKDFIYDLKEAAFRKETVLAKGMSCKTLNKKSFVRLHNGEENSDIPVEQLSSKDSVVPLVVPLGQDNNADKIEVKTKSTNLKSTAMKISRVPHFTQQAEITIIEEK</sequence>
<feature type="domain" description="C2H2-type" evidence="12">
    <location>
        <begin position="274"/>
        <end position="302"/>
    </location>
</feature>
<feature type="compositionally biased region" description="Basic and acidic residues" evidence="11">
    <location>
        <begin position="807"/>
        <end position="828"/>
    </location>
</feature>
<evidence type="ECO:0000259" key="12">
    <source>
        <dbReference type="PROSITE" id="PS50157"/>
    </source>
</evidence>
<dbReference type="GO" id="GO:0008270">
    <property type="term" value="F:zinc ion binding"/>
    <property type="evidence" value="ECO:0007669"/>
    <property type="project" value="UniProtKB-KW"/>
</dbReference>
<accession>A0A834NPQ7</accession>
<dbReference type="PROSITE" id="PS50157">
    <property type="entry name" value="ZINC_FINGER_C2H2_2"/>
    <property type="match status" value="3"/>
</dbReference>
<reference evidence="13" key="1">
    <citation type="journal article" date="2020" name="G3 (Bethesda)">
        <title>High-Quality Assemblies for Three Invasive Social Wasps from the &lt;i&gt;Vespula&lt;/i&gt; Genus.</title>
        <authorList>
            <person name="Harrop T.W.R."/>
            <person name="Guhlin J."/>
            <person name="McLaughlin G.M."/>
            <person name="Permina E."/>
            <person name="Stockwell P."/>
            <person name="Gilligan J."/>
            <person name="Le Lec M.F."/>
            <person name="Gruber M.A.M."/>
            <person name="Quinn O."/>
            <person name="Lovegrove M."/>
            <person name="Duncan E.J."/>
            <person name="Remnant E.J."/>
            <person name="Van Eeckhoven J."/>
            <person name="Graham B."/>
            <person name="Knapp R.A."/>
            <person name="Langford K.W."/>
            <person name="Kronenberg Z."/>
            <person name="Press M.O."/>
            <person name="Eacker S.M."/>
            <person name="Wilson-Rankin E.E."/>
            <person name="Purcell J."/>
            <person name="Lester P.J."/>
            <person name="Dearden P.K."/>
        </authorList>
    </citation>
    <scope>NUCLEOTIDE SEQUENCE</scope>
    <source>
        <strain evidence="13">Linc-1</strain>
    </source>
</reference>
<keyword evidence="3" id="KW-0677">Repeat</keyword>
<evidence type="ECO:0000256" key="10">
    <source>
        <dbReference type="PROSITE-ProRule" id="PRU00042"/>
    </source>
</evidence>
<proteinExistence type="predicted"/>
<name>A0A834NPQ7_VESGE</name>
<evidence type="ECO:0000256" key="9">
    <source>
        <dbReference type="ARBA" id="ARBA00023242"/>
    </source>
</evidence>
<feature type="compositionally biased region" description="Low complexity" evidence="11">
    <location>
        <begin position="748"/>
        <end position="761"/>
    </location>
</feature>
<evidence type="ECO:0000256" key="6">
    <source>
        <dbReference type="ARBA" id="ARBA00023015"/>
    </source>
</evidence>
<dbReference type="SUPFAM" id="SSF57667">
    <property type="entry name" value="beta-beta-alpha zinc fingers"/>
    <property type="match status" value="1"/>
</dbReference>
<feature type="domain" description="C2H2-type" evidence="12">
    <location>
        <begin position="75"/>
        <end position="102"/>
    </location>
</feature>
<evidence type="ECO:0000256" key="4">
    <source>
        <dbReference type="ARBA" id="ARBA00022771"/>
    </source>
</evidence>
<evidence type="ECO:0000256" key="3">
    <source>
        <dbReference type="ARBA" id="ARBA00022737"/>
    </source>
</evidence>
<evidence type="ECO:0000313" key="14">
    <source>
        <dbReference type="Proteomes" id="UP000617340"/>
    </source>
</evidence>
<keyword evidence="5" id="KW-0862">Zinc</keyword>
<keyword evidence="6" id="KW-0805">Transcription regulation</keyword>
<evidence type="ECO:0000256" key="2">
    <source>
        <dbReference type="ARBA" id="ARBA00022723"/>
    </source>
</evidence>